<gene>
    <name evidence="4" type="ORF">GCM10010319_52180</name>
</gene>
<sequence>MTTASGRSGAVDDGTAMLTLVDPDGFRALMASHPGGVAVVTTQDGLGNPYGFACTAWCGVSLAPPLLLFCASNSGSTLPVLAEHGWFALNLLHGAGRRAAEAFATRDAGRFTKIPWHLSPDLGLPVLPEDAHTWAECRVIRLTRAGDHTIVLGEVVRTDEAPEPRPAPLLYGMRRYATWPAT</sequence>
<dbReference type="InterPro" id="IPR050268">
    <property type="entry name" value="NADH-dep_flavin_reductase"/>
</dbReference>
<feature type="domain" description="Flavin reductase like" evidence="3">
    <location>
        <begin position="30"/>
        <end position="178"/>
    </location>
</feature>
<reference evidence="4 5" key="1">
    <citation type="journal article" date="2019" name="Int. J. Syst. Evol. Microbiol.">
        <title>The Global Catalogue of Microorganisms (GCM) 10K type strain sequencing project: providing services to taxonomists for standard genome sequencing and annotation.</title>
        <authorList>
            <consortium name="The Broad Institute Genomics Platform"/>
            <consortium name="The Broad Institute Genome Sequencing Center for Infectious Disease"/>
            <person name="Wu L."/>
            <person name="Ma J."/>
        </authorList>
    </citation>
    <scope>NUCLEOTIDE SEQUENCE [LARGE SCALE GENOMIC DNA]</scope>
    <source>
        <strain evidence="4 5">JCM 4565</strain>
    </source>
</reference>
<keyword evidence="2" id="KW-0560">Oxidoreductase</keyword>
<dbReference type="EMBL" id="BAAABW010000026">
    <property type="protein sequence ID" value="GAA0367833.1"/>
    <property type="molecule type" value="Genomic_DNA"/>
</dbReference>
<dbReference type="InterPro" id="IPR002563">
    <property type="entry name" value="Flavin_Rdtase-like_dom"/>
</dbReference>
<evidence type="ECO:0000313" key="5">
    <source>
        <dbReference type="Proteomes" id="UP001500063"/>
    </source>
</evidence>
<dbReference type="Proteomes" id="UP001500063">
    <property type="component" value="Unassembled WGS sequence"/>
</dbReference>
<dbReference type="Pfam" id="PF01613">
    <property type="entry name" value="Flavin_Reduct"/>
    <property type="match status" value="1"/>
</dbReference>
<comment type="similarity">
    <text evidence="1">Belongs to the non-flavoprotein flavin reductase family.</text>
</comment>
<organism evidence="4 5">
    <name type="scientific">Streptomyces blastmyceticus</name>
    <dbReference type="NCBI Taxonomy" id="68180"/>
    <lineage>
        <taxon>Bacteria</taxon>
        <taxon>Bacillati</taxon>
        <taxon>Actinomycetota</taxon>
        <taxon>Actinomycetes</taxon>
        <taxon>Kitasatosporales</taxon>
        <taxon>Streptomycetaceae</taxon>
        <taxon>Streptomyces</taxon>
    </lineage>
</organism>
<dbReference type="SMART" id="SM00903">
    <property type="entry name" value="Flavin_Reduct"/>
    <property type="match status" value="1"/>
</dbReference>
<protein>
    <submittedName>
        <fullName evidence="4">Flavin reductase family protein</fullName>
    </submittedName>
</protein>
<accession>A0ABN0XMC8</accession>
<evidence type="ECO:0000256" key="1">
    <source>
        <dbReference type="ARBA" id="ARBA00008898"/>
    </source>
</evidence>
<dbReference type="InterPro" id="IPR012349">
    <property type="entry name" value="Split_barrel_FMN-bd"/>
</dbReference>
<evidence type="ECO:0000313" key="4">
    <source>
        <dbReference type="EMBL" id="GAA0367833.1"/>
    </source>
</evidence>
<dbReference type="SUPFAM" id="SSF50475">
    <property type="entry name" value="FMN-binding split barrel"/>
    <property type="match status" value="1"/>
</dbReference>
<name>A0ABN0XMC8_9ACTN</name>
<comment type="caution">
    <text evidence="4">The sequence shown here is derived from an EMBL/GenBank/DDBJ whole genome shotgun (WGS) entry which is preliminary data.</text>
</comment>
<dbReference type="Gene3D" id="2.30.110.10">
    <property type="entry name" value="Electron Transport, Fmn-binding Protein, Chain A"/>
    <property type="match status" value="1"/>
</dbReference>
<evidence type="ECO:0000259" key="3">
    <source>
        <dbReference type="SMART" id="SM00903"/>
    </source>
</evidence>
<dbReference type="RefSeq" id="WP_344121458.1">
    <property type="nucleotide sequence ID" value="NZ_BAAABW010000026.1"/>
</dbReference>
<evidence type="ECO:0000256" key="2">
    <source>
        <dbReference type="ARBA" id="ARBA00023002"/>
    </source>
</evidence>
<dbReference type="PANTHER" id="PTHR30466:SF11">
    <property type="entry name" value="FLAVIN-DEPENDENT MONOOXYGENASE, REDUCTASE SUBUNIT HSAB"/>
    <property type="match status" value="1"/>
</dbReference>
<keyword evidence="5" id="KW-1185">Reference proteome</keyword>
<dbReference type="PANTHER" id="PTHR30466">
    <property type="entry name" value="FLAVIN REDUCTASE"/>
    <property type="match status" value="1"/>
</dbReference>
<proteinExistence type="inferred from homology"/>